<gene>
    <name evidence="2" type="ORF">ACFQL7_28380</name>
    <name evidence="3" type="ORF">ACFQL7_28705</name>
</gene>
<reference evidence="4" key="2">
    <citation type="journal article" date="2019" name="Int. J. Syst. Evol. Microbiol.">
        <title>The Global Catalogue of Microorganisms (GCM) 10K type strain sequencing project: providing services to taxonomists for standard genome sequencing and annotation.</title>
        <authorList>
            <consortium name="The Broad Institute Genomics Platform"/>
            <consortium name="The Broad Institute Genome Sequencing Center for Infectious Disease"/>
            <person name="Wu L."/>
            <person name="Ma J."/>
        </authorList>
    </citation>
    <scope>NUCLEOTIDE SEQUENCE [LARGE SCALE GENOMIC DNA]</scope>
    <source>
        <strain evidence="4">RDMS1</strain>
    </source>
</reference>
<keyword evidence="4" id="KW-1185">Reference proteome</keyword>
<accession>A0ABD5YYM9</accession>
<comment type="caution">
    <text evidence="3">The sequence shown here is derived from an EMBL/GenBank/DDBJ whole genome shotgun (WGS) entry which is preliminary data.</text>
</comment>
<evidence type="ECO:0000256" key="1">
    <source>
        <dbReference type="SAM" id="MobiDB-lite"/>
    </source>
</evidence>
<dbReference type="Gene3D" id="2.60.120.380">
    <property type="match status" value="1"/>
</dbReference>
<evidence type="ECO:0000313" key="2">
    <source>
        <dbReference type="EMBL" id="MFC7193323.1"/>
    </source>
</evidence>
<reference evidence="3" key="1">
    <citation type="journal article" date="2014" name="Int. J. Syst. Evol. Microbiol.">
        <title>Complete genome sequence of Corynebacterium casei LMG S-19264T (=DSM 44701T), isolated from a smear-ripened cheese.</title>
        <authorList>
            <consortium name="US DOE Joint Genome Institute (JGI-PGF)"/>
            <person name="Walter F."/>
            <person name="Albersmeier A."/>
            <person name="Kalinowski J."/>
            <person name="Ruckert C."/>
        </authorList>
    </citation>
    <scope>NUCLEOTIDE SEQUENCE [LARGE SCALE GENOMIC DNA]</scope>
    <source>
        <strain evidence="3">NBRC 107106</strain>
    </source>
</reference>
<protein>
    <submittedName>
        <fullName evidence="3">Uncharacterized protein</fullName>
    </submittedName>
</protein>
<dbReference type="EMBL" id="JBHTAX010000008">
    <property type="protein sequence ID" value="MFC7193384.1"/>
    <property type="molecule type" value="Genomic_DNA"/>
</dbReference>
<sequence>MLPRTPVISWSAAGLSTEAYYYNWKTTFEQFVDRSTDISVVGTGVTTTMMASDGGDNGDTRSEATAITSESIEAGTVAEGDIDWYAFDADAGDRLYVELTAITTGYDQLRLSLHNPAGEKFGESSDVPNSYTLDRDPAGDQPPSGMVIDGNTTISGMMSSQNVDTYAVELNKGETINATIDHEYSFDMHVQLVSPETPDTRHSRYNHEYNGSE</sequence>
<evidence type="ECO:0000313" key="4">
    <source>
        <dbReference type="Proteomes" id="UP001596417"/>
    </source>
</evidence>
<name>A0ABD5YYM9_9EURY</name>
<organism evidence="3 4">
    <name type="scientific">Halocatena marina</name>
    <dbReference type="NCBI Taxonomy" id="2934937"/>
    <lineage>
        <taxon>Archaea</taxon>
        <taxon>Methanobacteriati</taxon>
        <taxon>Methanobacteriota</taxon>
        <taxon>Stenosarchaea group</taxon>
        <taxon>Halobacteria</taxon>
        <taxon>Halobacteriales</taxon>
        <taxon>Natronomonadaceae</taxon>
        <taxon>Halocatena</taxon>
    </lineage>
</organism>
<feature type="region of interest" description="Disordered" evidence="1">
    <location>
        <begin position="117"/>
        <end position="147"/>
    </location>
</feature>
<proteinExistence type="predicted"/>
<dbReference type="RefSeq" id="WP_390207133.1">
    <property type="nucleotide sequence ID" value="NZ_JBHTAX010000008.1"/>
</dbReference>
<dbReference type="EMBL" id="JBHTAX010000008">
    <property type="protein sequence ID" value="MFC7193323.1"/>
    <property type="molecule type" value="Genomic_DNA"/>
</dbReference>
<evidence type="ECO:0000313" key="3">
    <source>
        <dbReference type="EMBL" id="MFC7193384.1"/>
    </source>
</evidence>
<dbReference type="Proteomes" id="UP001596417">
    <property type="component" value="Unassembled WGS sequence"/>
</dbReference>
<dbReference type="AlphaFoldDB" id="A0ABD5YYM9"/>
<reference evidence="3" key="3">
    <citation type="submission" date="2024-09" db="EMBL/GenBank/DDBJ databases">
        <authorList>
            <person name="Sun Q."/>
        </authorList>
    </citation>
    <scope>NUCLEOTIDE SEQUENCE</scope>
    <source>
        <strain evidence="3">NBRC 107106</strain>
    </source>
</reference>